<dbReference type="Gene3D" id="1.10.1370.10">
    <property type="entry name" value="Neurolysin, domain 3"/>
    <property type="match status" value="1"/>
</dbReference>
<keyword evidence="5 9" id="KW-0479">Metal-binding</keyword>
<comment type="cofactor">
    <cofactor evidence="9">
        <name>Zn(2+)</name>
        <dbReference type="ChEBI" id="CHEBI:29105"/>
    </cofactor>
    <text evidence="9">Binds 1 zinc ion.</text>
</comment>
<dbReference type="GO" id="GO:0004222">
    <property type="term" value="F:metalloendopeptidase activity"/>
    <property type="evidence" value="ECO:0007669"/>
    <property type="project" value="InterPro"/>
</dbReference>
<reference evidence="12" key="1">
    <citation type="submission" date="2025-08" db="UniProtKB">
        <authorList>
            <consortium name="RefSeq"/>
        </authorList>
    </citation>
    <scope>IDENTIFICATION</scope>
    <source>
        <tissue evidence="12">Whole sample</tissue>
    </source>
</reference>
<dbReference type="GO" id="GO:0005758">
    <property type="term" value="C:mitochondrial intermembrane space"/>
    <property type="evidence" value="ECO:0007669"/>
    <property type="project" value="TreeGrafter"/>
</dbReference>
<dbReference type="CDD" id="cd06455">
    <property type="entry name" value="M3A_TOP"/>
    <property type="match status" value="1"/>
</dbReference>
<keyword evidence="3" id="KW-0963">Cytoplasm</keyword>
<dbReference type="PANTHER" id="PTHR11804:SF84">
    <property type="entry name" value="SACCHAROLYSIN"/>
    <property type="match status" value="1"/>
</dbReference>
<proteinExistence type="inferred from homology"/>
<comment type="subcellular location">
    <subcellularLocation>
        <location evidence="1">Cytoplasm</location>
    </subcellularLocation>
</comment>
<comment type="similarity">
    <text evidence="2 9">Belongs to the peptidase M3 family.</text>
</comment>
<dbReference type="Pfam" id="PF01432">
    <property type="entry name" value="Peptidase_M3"/>
    <property type="match status" value="1"/>
</dbReference>
<dbReference type="FunFam" id="1.20.1050.40:FF:000001">
    <property type="entry name" value="Thimet oligopeptidase 1"/>
    <property type="match status" value="1"/>
</dbReference>
<dbReference type="InterPro" id="IPR024079">
    <property type="entry name" value="MetalloPept_cat_dom_sf"/>
</dbReference>
<dbReference type="PANTHER" id="PTHR11804">
    <property type="entry name" value="PROTEASE M3 THIMET OLIGOPEPTIDASE-RELATED"/>
    <property type="match status" value="1"/>
</dbReference>
<keyword evidence="11" id="KW-1185">Reference proteome</keyword>
<dbReference type="AlphaFoldDB" id="A0A8B8CC49"/>
<evidence type="ECO:0000259" key="10">
    <source>
        <dbReference type="Pfam" id="PF01432"/>
    </source>
</evidence>
<evidence type="ECO:0000313" key="12">
    <source>
        <dbReference type="RefSeq" id="XP_022312724.1"/>
    </source>
</evidence>
<dbReference type="InterPro" id="IPR024080">
    <property type="entry name" value="Neurolysin/TOP_N"/>
</dbReference>
<evidence type="ECO:0000256" key="6">
    <source>
        <dbReference type="ARBA" id="ARBA00022801"/>
    </source>
</evidence>
<evidence type="ECO:0000256" key="2">
    <source>
        <dbReference type="ARBA" id="ARBA00006040"/>
    </source>
</evidence>
<gene>
    <name evidence="12" type="primary">LOC111117774</name>
</gene>
<evidence type="ECO:0000313" key="11">
    <source>
        <dbReference type="Proteomes" id="UP000694844"/>
    </source>
</evidence>
<evidence type="ECO:0000256" key="5">
    <source>
        <dbReference type="ARBA" id="ARBA00022723"/>
    </source>
</evidence>
<evidence type="ECO:0000256" key="7">
    <source>
        <dbReference type="ARBA" id="ARBA00022833"/>
    </source>
</evidence>
<keyword evidence="6 9" id="KW-0378">Hydrolase</keyword>
<dbReference type="KEGG" id="cvn:111117774"/>
<dbReference type="SUPFAM" id="SSF55486">
    <property type="entry name" value="Metalloproteases ('zincins'), catalytic domain"/>
    <property type="match status" value="1"/>
</dbReference>
<dbReference type="GO" id="GO:0046872">
    <property type="term" value="F:metal ion binding"/>
    <property type="evidence" value="ECO:0007669"/>
    <property type="project" value="UniProtKB-UniRule"/>
</dbReference>
<sequence>MKHRLYCMGKPVLFLRARALLKPSFYTFTAYCRQYTNPFANIMSSPKDNKLIWKLTPEIINKSADELMTKTKAVYDGVGALSSEAVTYNNVVKALADNECEYSVVRNNLDFMQHVSPDKELRDVSVEIDKKLSEFDVEMSMRQDVFDSLVDFEKKSSPEGTAESKRYVERMIKYGRRNGLHLPKEKQEKIKEIKKRMSDLSIDFSKNLNEENTILTFTEEELAGVPEDFLKSLEKNEDGKLKVSLKYPHYFPCMKKARNPETRKKLETAFNSRCLEPNTAILEELVELRTQKADILGFPTHAAFILDMRMAKDPEKVKNFLVDLAEKLRPLQDKEVKVFLDYKKEECDKYGYTYDGKINYWDLRYYMTMTEERQYAVDSNLLKEYFPMEVVTAGLLDIYQELLNLKFTQVKDVEVWHPEVTLYSVEDVASSNLLGYFYLDLYPREGKYGHAACFGLQPGCLLPDGKRQVSVAAMVANFTKPTEDKPALLTHDEVETYFHEFGHVMHQICAQSEFAQFSGTNVERDFVEAPSQMLENWCWEKEPLRRMSKHYKTGEAIPDELLDKLIKSRIANAGMFNLRQILLGMFDQTIHTQKKADTAKLFSELSQKYLGFPSTEGTNMSASFGHLAGGYDAQYYGYMWSEVFCMDMFYARFKKEGIMSPKVGGDYRRCILQPGGSIDAADMLRNFLGRDPSQESFLISKGLKPSA</sequence>
<evidence type="ECO:0000256" key="3">
    <source>
        <dbReference type="ARBA" id="ARBA00022490"/>
    </source>
</evidence>
<dbReference type="Gene3D" id="1.20.1050.40">
    <property type="entry name" value="Endopeptidase. Chain P, domain 1"/>
    <property type="match status" value="1"/>
</dbReference>
<dbReference type="GO" id="GO:0006518">
    <property type="term" value="P:peptide metabolic process"/>
    <property type="evidence" value="ECO:0007669"/>
    <property type="project" value="TreeGrafter"/>
</dbReference>
<keyword evidence="8 9" id="KW-0482">Metalloprotease</keyword>
<dbReference type="InterPro" id="IPR001567">
    <property type="entry name" value="Pept_M3A_M3B_dom"/>
</dbReference>
<feature type="domain" description="Peptidase M3A/M3B catalytic" evidence="10">
    <location>
        <begin position="254"/>
        <end position="702"/>
    </location>
</feature>
<dbReference type="Gene3D" id="3.40.390.10">
    <property type="entry name" value="Collagenase (Catalytic Domain)"/>
    <property type="match status" value="1"/>
</dbReference>
<keyword evidence="4 9" id="KW-0645">Protease</keyword>
<accession>A0A8B8CC49</accession>
<dbReference type="RefSeq" id="XP_022312724.1">
    <property type="nucleotide sequence ID" value="XM_022457016.1"/>
</dbReference>
<dbReference type="FunFam" id="3.40.390.10:FF:000006">
    <property type="entry name" value="Thimet oligopeptidase 1"/>
    <property type="match status" value="1"/>
</dbReference>
<dbReference type="GeneID" id="111117774"/>
<dbReference type="Proteomes" id="UP000694844">
    <property type="component" value="Chromosome 2"/>
</dbReference>
<dbReference type="GO" id="GO:0006508">
    <property type="term" value="P:proteolysis"/>
    <property type="evidence" value="ECO:0007669"/>
    <property type="project" value="UniProtKB-KW"/>
</dbReference>
<dbReference type="InterPro" id="IPR045090">
    <property type="entry name" value="Pept_M3A_M3B"/>
</dbReference>
<evidence type="ECO:0000256" key="8">
    <source>
        <dbReference type="ARBA" id="ARBA00023049"/>
    </source>
</evidence>
<dbReference type="InterPro" id="IPR024077">
    <property type="entry name" value="Neurolysin/TOP_dom2"/>
</dbReference>
<organism evidence="11 12">
    <name type="scientific">Crassostrea virginica</name>
    <name type="common">Eastern oyster</name>
    <dbReference type="NCBI Taxonomy" id="6565"/>
    <lineage>
        <taxon>Eukaryota</taxon>
        <taxon>Metazoa</taxon>
        <taxon>Spiralia</taxon>
        <taxon>Lophotrochozoa</taxon>
        <taxon>Mollusca</taxon>
        <taxon>Bivalvia</taxon>
        <taxon>Autobranchia</taxon>
        <taxon>Pteriomorphia</taxon>
        <taxon>Ostreida</taxon>
        <taxon>Ostreoidea</taxon>
        <taxon>Ostreidae</taxon>
        <taxon>Crassostrea</taxon>
    </lineage>
</organism>
<dbReference type="OrthoDB" id="534666at2759"/>
<evidence type="ECO:0000256" key="9">
    <source>
        <dbReference type="RuleBase" id="RU003435"/>
    </source>
</evidence>
<keyword evidence="7 9" id="KW-0862">Zinc</keyword>
<evidence type="ECO:0000256" key="1">
    <source>
        <dbReference type="ARBA" id="ARBA00004496"/>
    </source>
</evidence>
<evidence type="ECO:0000256" key="4">
    <source>
        <dbReference type="ARBA" id="ARBA00022670"/>
    </source>
</evidence>
<name>A0A8B8CC49_CRAVI</name>
<protein>
    <submittedName>
        <fullName evidence="12">Thimet oligopeptidase-like</fullName>
    </submittedName>
</protein>